<dbReference type="Pfam" id="PF08241">
    <property type="entry name" value="Methyltransf_11"/>
    <property type="match status" value="1"/>
</dbReference>
<dbReference type="InterPro" id="IPR013216">
    <property type="entry name" value="Methyltransf_11"/>
</dbReference>
<proteinExistence type="inferred from homology"/>
<keyword evidence="6" id="KW-1185">Reference proteome</keyword>
<dbReference type="InterPro" id="IPR051052">
    <property type="entry name" value="Diverse_substrate_MTase"/>
</dbReference>
<sequence>MDDSVSKNSGRFTGFAGLYDQARPAMPLYPVEIISRYLGRKPEIVVDPGCGTGLSSSVWRNHCEELVGIEPSEDMLAVARQKERTGVSSRKGFSSSTGMPDESVDVVVCSQSFHWMEPQSSLREINRVLKPGGIFSTVDCDWPPVSDWRVEKACTDLFEKRAYIGKTDNVVITSFIRRNKAE</sequence>
<dbReference type="SUPFAM" id="SSF53335">
    <property type="entry name" value="S-adenosyl-L-methionine-dependent methyltransferases"/>
    <property type="match status" value="1"/>
</dbReference>
<dbReference type="Proteomes" id="UP000003973">
    <property type="component" value="Unassembled WGS sequence"/>
</dbReference>
<evidence type="ECO:0000313" key="5">
    <source>
        <dbReference type="EMBL" id="EEO27108.2"/>
    </source>
</evidence>
<organism evidence="5 6">
    <name type="scientific">Oxalobacter paraformigenes</name>
    <dbReference type="NCBI Taxonomy" id="556268"/>
    <lineage>
        <taxon>Bacteria</taxon>
        <taxon>Pseudomonadati</taxon>
        <taxon>Pseudomonadota</taxon>
        <taxon>Betaproteobacteria</taxon>
        <taxon>Burkholderiales</taxon>
        <taxon>Oxalobacteraceae</taxon>
        <taxon>Oxalobacter</taxon>
    </lineage>
</organism>
<name>C3X1M2_9BURK</name>
<dbReference type="GO" id="GO:0032259">
    <property type="term" value="P:methylation"/>
    <property type="evidence" value="ECO:0007669"/>
    <property type="project" value="UniProtKB-KW"/>
</dbReference>
<evidence type="ECO:0000256" key="3">
    <source>
        <dbReference type="ARBA" id="ARBA00022679"/>
    </source>
</evidence>
<protein>
    <recommendedName>
        <fullName evidence="4">Methyltransferase type 11 domain-containing protein</fullName>
    </recommendedName>
</protein>
<dbReference type="InterPro" id="IPR029063">
    <property type="entry name" value="SAM-dependent_MTases_sf"/>
</dbReference>
<dbReference type="Gene3D" id="3.40.50.150">
    <property type="entry name" value="Vaccinia Virus protein VP39"/>
    <property type="match status" value="1"/>
</dbReference>
<reference evidence="5" key="1">
    <citation type="submission" date="2011-10" db="EMBL/GenBank/DDBJ databases">
        <title>The Genome Sequence of Oxalobacter formigenes HOxBLS.</title>
        <authorList>
            <consortium name="The Broad Institute Genome Sequencing Platform"/>
            <person name="Earl A."/>
            <person name="Ward D."/>
            <person name="Feldgarden M."/>
            <person name="Gevers D."/>
            <person name="Allison M.J."/>
            <person name="Humphrey S."/>
            <person name="Young S.K."/>
            <person name="Zeng Q."/>
            <person name="Gargeya S."/>
            <person name="Fitzgerald M."/>
            <person name="Haas B."/>
            <person name="Abouelleil A."/>
            <person name="Alvarado L."/>
            <person name="Arachchi H.M."/>
            <person name="Berlin A."/>
            <person name="Brown A."/>
            <person name="Chapman S.B."/>
            <person name="Chen Z."/>
            <person name="Dunbar C."/>
            <person name="Freedman E."/>
            <person name="Gearin G."/>
            <person name="Goldberg J."/>
            <person name="Griggs A."/>
            <person name="Gujja S."/>
            <person name="Heiman D."/>
            <person name="Howarth C."/>
            <person name="Larson L."/>
            <person name="Lui A."/>
            <person name="MacDonald P.J.P."/>
            <person name="Montmayeur A."/>
            <person name="Murphy C."/>
            <person name="Neiman D."/>
            <person name="Pearson M."/>
            <person name="Priest M."/>
            <person name="Roberts A."/>
            <person name="Saif S."/>
            <person name="Shea T."/>
            <person name="Shenoy N."/>
            <person name="Sisk P."/>
            <person name="Stolte C."/>
            <person name="Sykes S."/>
            <person name="Wortman J."/>
            <person name="Nusbaum C."/>
            <person name="Birren B."/>
        </authorList>
    </citation>
    <scope>NUCLEOTIDE SEQUENCE [LARGE SCALE GENOMIC DNA]</scope>
    <source>
        <strain evidence="5">HOxBLS</strain>
    </source>
</reference>
<accession>C3X1M2</accession>
<dbReference type="GO" id="GO:0008757">
    <property type="term" value="F:S-adenosylmethionine-dependent methyltransferase activity"/>
    <property type="evidence" value="ECO:0007669"/>
    <property type="project" value="InterPro"/>
</dbReference>
<dbReference type="CDD" id="cd02440">
    <property type="entry name" value="AdoMet_MTases"/>
    <property type="match status" value="1"/>
</dbReference>
<evidence type="ECO:0000256" key="1">
    <source>
        <dbReference type="ARBA" id="ARBA00008361"/>
    </source>
</evidence>
<dbReference type="PANTHER" id="PTHR44942:SF4">
    <property type="entry name" value="METHYLTRANSFERASE TYPE 11 DOMAIN-CONTAINING PROTEIN"/>
    <property type="match status" value="1"/>
</dbReference>
<dbReference type="RefSeq" id="WP_020995302.1">
    <property type="nucleotide sequence ID" value="NZ_CABMNL010000001.1"/>
</dbReference>
<dbReference type="HOGENOM" id="CLU_049344_6_0_4"/>
<feature type="domain" description="Methyltransferase type 11" evidence="4">
    <location>
        <begin position="46"/>
        <end position="135"/>
    </location>
</feature>
<evidence type="ECO:0000313" key="6">
    <source>
        <dbReference type="Proteomes" id="UP000003973"/>
    </source>
</evidence>
<keyword evidence="2" id="KW-0489">Methyltransferase</keyword>
<dbReference type="PANTHER" id="PTHR44942">
    <property type="entry name" value="METHYLTRANSF_11 DOMAIN-CONTAINING PROTEIN"/>
    <property type="match status" value="1"/>
</dbReference>
<comment type="caution">
    <text evidence="5">The sequence shown here is derived from an EMBL/GenBank/DDBJ whole genome shotgun (WGS) entry which is preliminary data.</text>
</comment>
<keyword evidence="3" id="KW-0808">Transferase</keyword>
<evidence type="ECO:0000259" key="4">
    <source>
        <dbReference type="Pfam" id="PF08241"/>
    </source>
</evidence>
<gene>
    <name evidence="5" type="ORF">OFAG_00261</name>
</gene>
<evidence type="ECO:0000256" key="2">
    <source>
        <dbReference type="ARBA" id="ARBA00022603"/>
    </source>
</evidence>
<comment type="similarity">
    <text evidence="1">Belongs to the methyltransferase superfamily.</text>
</comment>
<dbReference type="EMBL" id="ACDP02000029">
    <property type="protein sequence ID" value="EEO27108.2"/>
    <property type="molecule type" value="Genomic_DNA"/>
</dbReference>
<dbReference type="eggNOG" id="COG2226">
    <property type="taxonomic scope" value="Bacteria"/>
</dbReference>
<dbReference type="AlphaFoldDB" id="C3X1M2"/>